<accession>A0A0L9V9K9</accession>
<dbReference type="EMBL" id="CM003379">
    <property type="protein sequence ID" value="KOM51572.1"/>
    <property type="molecule type" value="Genomic_DNA"/>
</dbReference>
<organism evidence="1 2">
    <name type="scientific">Phaseolus angularis</name>
    <name type="common">Azuki bean</name>
    <name type="synonym">Vigna angularis</name>
    <dbReference type="NCBI Taxonomy" id="3914"/>
    <lineage>
        <taxon>Eukaryota</taxon>
        <taxon>Viridiplantae</taxon>
        <taxon>Streptophyta</taxon>
        <taxon>Embryophyta</taxon>
        <taxon>Tracheophyta</taxon>
        <taxon>Spermatophyta</taxon>
        <taxon>Magnoliopsida</taxon>
        <taxon>eudicotyledons</taxon>
        <taxon>Gunneridae</taxon>
        <taxon>Pentapetalae</taxon>
        <taxon>rosids</taxon>
        <taxon>fabids</taxon>
        <taxon>Fabales</taxon>
        <taxon>Fabaceae</taxon>
        <taxon>Papilionoideae</taxon>
        <taxon>50 kb inversion clade</taxon>
        <taxon>NPAAA clade</taxon>
        <taxon>indigoferoid/millettioid clade</taxon>
        <taxon>Phaseoleae</taxon>
        <taxon>Vigna</taxon>
    </lineage>
</organism>
<gene>
    <name evidence="1" type="ORF">LR48_Vigan09g023100</name>
</gene>
<dbReference type="Gramene" id="KOM51572">
    <property type="protein sequence ID" value="KOM51572"/>
    <property type="gene ID" value="LR48_Vigan09g023100"/>
</dbReference>
<evidence type="ECO:0000313" key="2">
    <source>
        <dbReference type="Proteomes" id="UP000053144"/>
    </source>
</evidence>
<proteinExistence type="predicted"/>
<name>A0A0L9V9K9_PHAAN</name>
<protein>
    <submittedName>
        <fullName evidence="1">Uncharacterized protein</fullName>
    </submittedName>
</protein>
<sequence>METFYSSQRETVLLGYNNHNNNSYQNGNNSLIRRSSSSNSNLEVDFNDVFGGPPRRSSLNEARQSLTELNGWSEEEGEKGWCRWPPEREKPVFGEDIGNRRRHANKNNDFFDDIFGGEESGSVCSTPKRRVADPFTFSRVSSPLQKNIITYNIKNREW</sequence>
<reference evidence="2" key="1">
    <citation type="journal article" date="2015" name="Proc. Natl. Acad. Sci. U.S.A.">
        <title>Genome sequencing of adzuki bean (Vigna angularis) provides insight into high starch and low fat accumulation and domestication.</title>
        <authorList>
            <person name="Yang K."/>
            <person name="Tian Z."/>
            <person name="Chen C."/>
            <person name="Luo L."/>
            <person name="Zhao B."/>
            <person name="Wang Z."/>
            <person name="Yu L."/>
            <person name="Li Y."/>
            <person name="Sun Y."/>
            <person name="Li W."/>
            <person name="Chen Y."/>
            <person name="Li Y."/>
            <person name="Zhang Y."/>
            <person name="Ai D."/>
            <person name="Zhao J."/>
            <person name="Shang C."/>
            <person name="Ma Y."/>
            <person name="Wu B."/>
            <person name="Wang M."/>
            <person name="Gao L."/>
            <person name="Sun D."/>
            <person name="Zhang P."/>
            <person name="Guo F."/>
            <person name="Wang W."/>
            <person name="Li Y."/>
            <person name="Wang J."/>
            <person name="Varshney R.K."/>
            <person name="Wang J."/>
            <person name="Ling H.Q."/>
            <person name="Wan P."/>
        </authorList>
    </citation>
    <scope>NUCLEOTIDE SEQUENCE</scope>
    <source>
        <strain evidence="2">cv. Jingnong 6</strain>
    </source>
</reference>
<evidence type="ECO:0000313" key="1">
    <source>
        <dbReference type="EMBL" id="KOM51572.1"/>
    </source>
</evidence>
<dbReference type="STRING" id="3914.A0A0L9V9K9"/>
<dbReference type="AlphaFoldDB" id="A0A0L9V9K9"/>
<dbReference type="Proteomes" id="UP000053144">
    <property type="component" value="Chromosome 9"/>
</dbReference>